<dbReference type="Gene3D" id="3.40.640.10">
    <property type="entry name" value="Type I PLP-dependent aspartate aminotransferase-like (Major domain)"/>
    <property type="match status" value="1"/>
</dbReference>
<keyword evidence="5" id="KW-0456">Lyase</keyword>
<dbReference type="InterPro" id="IPR001597">
    <property type="entry name" value="ArAA_b-elim_lyase/Thr_aldolase"/>
</dbReference>
<sequence length="355" mass="37025">MEFASDNTSGVHPRILDAIGACNDGTVASYGADPFSASAAARLAELFETEVQVRLVATGTAANALALSALVPPYGTVFCHGDAHINTDECGAPELFTGGAKLTPVAGRAAKITPEALEAAHATFIRGFHQQLPAAVAITQATEFGTLYTAEQIAAIGAWCRGKGLRLHMDGARFANAVAALGASPAELTWKAGVDVLSFGATKNGAMGVEAVVFFDPKPAERFAFLVKRAGHVISKGRYLGAQMVAYLEGGLWLETARHANSMATRLAGRLGAIPAIRLAAPVEANAVFAVMPRSLHEALLAAGAHYYDWPGDGPGLAVIGSGDVLVRFVCSFLTRPDEIDRIATLAERLSEDPS</sequence>
<dbReference type="Proteomes" id="UP001203284">
    <property type="component" value="Unassembled WGS sequence"/>
</dbReference>
<feature type="domain" description="Aromatic amino acid beta-eliminating lyase/threonine aldolase" evidence="6">
    <location>
        <begin position="3"/>
        <end position="292"/>
    </location>
</feature>
<evidence type="ECO:0000256" key="3">
    <source>
        <dbReference type="ARBA" id="ARBA00011881"/>
    </source>
</evidence>
<comment type="caution">
    <text evidence="7">The sequence shown here is derived from an EMBL/GenBank/DDBJ whole genome shotgun (WGS) entry which is preliminary data.</text>
</comment>
<comment type="function">
    <text evidence="5">Catalyzes the cleavage of L-allo-threonine and L-threonine to glycine and acetaldehyde.</text>
</comment>
<dbReference type="InterPro" id="IPR015424">
    <property type="entry name" value="PyrdxlP-dep_Trfase"/>
</dbReference>
<gene>
    <name evidence="7" type="ORF">MWN34_14415</name>
</gene>
<comment type="subunit">
    <text evidence="3">Homotetramer.</text>
</comment>
<dbReference type="InterPro" id="IPR015421">
    <property type="entry name" value="PyrdxlP-dep_Trfase_major"/>
</dbReference>
<dbReference type="PANTHER" id="PTHR48097:SF5">
    <property type="entry name" value="LOW SPECIFICITY L-THREONINE ALDOLASE"/>
    <property type="match status" value="1"/>
</dbReference>
<dbReference type="RefSeq" id="WP_247030006.1">
    <property type="nucleotide sequence ID" value="NZ_JALKCH010000009.1"/>
</dbReference>
<comment type="catalytic activity">
    <reaction evidence="5">
        <text>L-allo-threonine = acetaldehyde + glycine</text>
        <dbReference type="Rhea" id="RHEA:26209"/>
        <dbReference type="ChEBI" id="CHEBI:15343"/>
        <dbReference type="ChEBI" id="CHEBI:57305"/>
        <dbReference type="ChEBI" id="CHEBI:58585"/>
        <dbReference type="EC" id="4.1.2.48"/>
    </reaction>
</comment>
<dbReference type="EMBL" id="JALKCH010000009">
    <property type="protein sequence ID" value="MCK0198105.1"/>
    <property type="molecule type" value="Genomic_DNA"/>
</dbReference>
<comment type="similarity">
    <text evidence="2 5">Belongs to the threonine aldolase family.</text>
</comment>
<comment type="catalytic activity">
    <reaction evidence="5">
        <text>L-threonine = acetaldehyde + glycine</text>
        <dbReference type="Rhea" id="RHEA:19625"/>
        <dbReference type="ChEBI" id="CHEBI:15343"/>
        <dbReference type="ChEBI" id="CHEBI:57305"/>
        <dbReference type="ChEBI" id="CHEBI:57926"/>
        <dbReference type="EC" id="4.1.2.48"/>
    </reaction>
</comment>
<dbReference type="InterPro" id="IPR015422">
    <property type="entry name" value="PyrdxlP-dep_Trfase_small"/>
</dbReference>
<evidence type="ECO:0000256" key="1">
    <source>
        <dbReference type="ARBA" id="ARBA00001933"/>
    </source>
</evidence>
<evidence type="ECO:0000259" key="6">
    <source>
        <dbReference type="Pfam" id="PF01212"/>
    </source>
</evidence>
<evidence type="ECO:0000313" key="7">
    <source>
        <dbReference type="EMBL" id="MCK0198105.1"/>
    </source>
</evidence>
<evidence type="ECO:0000256" key="5">
    <source>
        <dbReference type="PIRNR" id="PIRNR038940"/>
    </source>
</evidence>
<evidence type="ECO:0000313" key="8">
    <source>
        <dbReference type="Proteomes" id="UP001203284"/>
    </source>
</evidence>
<dbReference type="SUPFAM" id="SSF53383">
    <property type="entry name" value="PLP-dependent transferases"/>
    <property type="match status" value="1"/>
</dbReference>
<dbReference type="PANTHER" id="PTHR48097">
    <property type="entry name" value="L-THREONINE ALDOLASE-RELATED"/>
    <property type="match status" value="1"/>
</dbReference>
<name>A0ABT0DDR2_9HYPH</name>
<dbReference type="Gene3D" id="3.90.1150.10">
    <property type="entry name" value="Aspartate Aminotransferase, domain 1"/>
    <property type="match status" value="1"/>
</dbReference>
<dbReference type="EC" id="4.1.2.48" evidence="5"/>
<comment type="cofactor">
    <cofactor evidence="1 5">
        <name>pyridoxal 5'-phosphate</name>
        <dbReference type="ChEBI" id="CHEBI:597326"/>
    </cofactor>
</comment>
<keyword evidence="4 5" id="KW-0663">Pyridoxal phosphate</keyword>
<protein>
    <recommendedName>
        <fullName evidence="5">L-threonine aldolase</fullName>
        <ecNumber evidence="5">4.1.2.48</ecNumber>
    </recommendedName>
</protein>
<accession>A0ABT0DDR2</accession>
<dbReference type="InterPro" id="IPR026273">
    <property type="entry name" value="Low_specificity_L-TA_bact"/>
</dbReference>
<evidence type="ECO:0000256" key="2">
    <source>
        <dbReference type="ARBA" id="ARBA00006966"/>
    </source>
</evidence>
<keyword evidence="8" id="KW-1185">Reference proteome</keyword>
<reference evidence="7 8" key="1">
    <citation type="submission" date="2022-04" db="EMBL/GenBank/DDBJ databases">
        <authorList>
            <person name="Grouzdev D.S."/>
            <person name="Pantiukh K.S."/>
            <person name="Krutkina M.S."/>
        </authorList>
    </citation>
    <scope>NUCLEOTIDE SEQUENCE [LARGE SCALE GENOMIC DNA]</scope>
    <source>
        <strain evidence="7 8">6x-1</strain>
    </source>
</reference>
<proteinExistence type="inferred from homology"/>
<dbReference type="PIRSF" id="PIRSF038940">
    <property type="entry name" value="Low_specificity_LTA"/>
    <property type="match status" value="1"/>
</dbReference>
<organism evidence="7 8">
    <name type="scientific">Ancylobacter crimeensis</name>
    <dbReference type="NCBI Taxonomy" id="2579147"/>
    <lineage>
        <taxon>Bacteria</taxon>
        <taxon>Pseudomonadati</taxon>
        <taxon>Pseudomonadota</taxon>
        <taxon>Alphaproteobacteria</taxon>
        <taxon>Hyphomicrobiales</taxon>
        <taxon>Xanthobacteraceae</taxon>
        <taxon>Ancylobacter</taxon>
    </lineage>
</organism>
<dbReference type="Pfam" id="PF01212">
    <property type="entry name" value="Beta_elim_lyase"/>
    <property type="match status" value="1"/>
</dbReference>
<evidence type="ECO:0000256" key="4">
    <source>
        <dbReference type="ARBA" id="ARBA00022898"/>
    </source>
</evidence>